<sequence>MFKILHPPIKPLVLYLAISCIILSFTSFKPKTEPDVYVVGSEDRSAVYWKNGIKTILATGPVDATATNIYVAGKDVYITGYTRDTTGYGTAKWKGCYSY</sequence>
<dbReference type="RefSeq" id="WP_314510044.1">
    <property type="nucleotide sequence ID" value="NZ_JASJOU010000002.1"/>
</dbReference>
<gene>
    <name evidence="1" type="ORF">QNI22_07650</name>
</gene>
<dbReference type="EMBL" id="JASJOU010000002">
    <property type="protein sequence ID" value="MDJ1500513.1"/>
    <property type="molecule type" value="Genomic_DNA"/>
</dbReference>
<evidence type="ECO:0000313" key="1">
    <source>
        <dbReference type="EMBL" id="MDJ1500513.1"/>
    </source>
</evidence>
<organism evidence="1 2">
    <name type="scientific">Xanthocytophaga agilis</name>
    <dbReference type="NCBI Taxonomy" id="3048010"/>
    <lineage>
        <taxon>Bacteria</taxon>
        <taxon>Pseudomonadati</taxon>
        <taxon>Bacteroidota</taxon>
        <taxon>Cytophagia</taxon>
        <taxon>Cytophagales</taxon>
        <taxon>Rhodocytophagaceae</taxon>
        <taxon>Xanthocytophaga</taxon>
    </lineage>
</organism>
<protein>
    <submittedName>
        <fullName evidence="1">Uncharacterized protein</fullName>
    </submittedName>
</protein>
<name>A0AAE3R444_9BACT</name>
<evidence type="ECO:0000313" key="2">
    <source>
        <dbReference type="Proteomes" id="UP001232063"/>
    </source>
</evidence>
<proteinExistence type="predicted"/>
<reference evidence="1" key="1">
    <citation type="submission" date="2023-05" db="EMBL/GenBank/DDBJ databases">
        <authorList>
            <person name="Zhang X."/>
        </authorList>
    </citation>
    <scope>NUCLEOTIDE SEQUENCE</scope>
    <source>
        <strain evidence="1">BD1B2-1</strain>
    </source>
</reference>
<dbReference type="Proteomes" id="UP001232063">
    <property type="component" value="Unassembled WGS sequence"/>
</dbReference>
<comment type="caution">
    <text evidence="1">The sequence shown here is derived from an EMBL/GenBank/DDBJ whole genome shotgun (WGS) entry which is preliminary data.</text>
</comment>
<dbReference type="AlphaFoldDB" id="A0AAE3R444"/>
<accession>A0AAE3R444</accession>
<keyword evidence="2" id="KW-1185">Reference proteome</keyword>